<sequence>MERVRSGIHFMAAFGSNVCDEQPPLPLHSYSHIFPVSYRSLKDVFIDKNHRKRFPTSPAQIPPLPPFPHIYDTTLPRSHTPEPLISHPIGH</sequence>
<dbReference type="VEuPathDB" id="FungiDB:BD410DRAFT_788123"/>
<gene>
    <name evidence="1" type="ORF">BD410DRAFT_788123</name>
</gene>
<accession>A0A4Y7Q7C4</accession>
<proteinExistence type="predicted"/>
<reference evidence="1 2" key="1">
    <citation type="submission" date="2018-06" db="EMBL/GenBank/DDBJ databases">
        <title>A transcriptomic atlas of mushroom development highlights an independent origin of complex multicellularity.</title>
        <authorList>
            <consortium name="DOE Joint Genome Institute"/>
            <person name="Krizsan K."/>
            <person name="Almasi E."/>
            <person name="Merenyi Z."/>
            <person name="Sahu N."/>
            <person name="Viragh M."/>
            <person name="Koszo T."/>
            <person name="Mondo S."/>
            <person name="Kiss B."/>
            <person name="Balint B."/>
            <person name="Kues U."/>
            <person name="Barry K."/>
            <person name="Hegedus J.C."/>
            <person name="Henrissat B."/>
            <person name="Johnson J."/>
            <person name="Lipzen A."/>
            <person name="Ohm R."/>
            <person name="Nagy I."/>
            <person name="Pangilinan J."/>
            <person name="Yan J."/>
            <person name="Xiong Y."/>
            <person name="Grigoriev I.V."/>
            <person name="Hibbett D.S."/>
            <person name="Nagy L.G."/>
        </authorList>
    </citation>
    <scope>NUCLEOTIDE SEQUENCE [LARGE SCALE GENOMIC DNA]</scope>
    <source>
        <strain evidence="1 2">SZMC22713</strain>
    </source>
</reference>
<evidence type="ECO:0000313" key="2">
    <source>
        <dbReference type="Proteomes" id="UP000294933"/>
    </source>
</evidence>
<keyword evidence="2" id="KW-1185">Reference proteome</keyword>
<dbReference type="Proteomes" id="UP000294933">
    <property type="component" value="Unassembled WGS sequence"/>
</dbReference>
<protein>
    <submittedName>
        <fullName evidence="1">Uncharacterized protein</fullName>
    </submittedName>
</protein>
<evidence type="ECO:0000313" key="1">
    <source>
        <dbReference type="EMBL" id="TDL22799.1"/>
    </source>
</evidence>
<dbReference type="AlphaFoldDB" id="A0A4Y7Q7C4"/>
<name>A0A4Y7Q7C4_9AGAM</name>
<organism evidence="1 2">
    <name type="scientific">Rickenella mellea</name>
    <dbReference type="NCBI Taxonomy" id="50990"/>
    <lineage>
        <taxon>Eukaryota</taxon>
        <taxon>Fungi</taxon>
        <taxon>Dikarya</taxon>
        <taxon>Basidiomycota</taxon>
        <taxon>Agaricomycotina</taxon>
        <taxon>Agaricomycetes</taxon>
        <taxon>Hymenochaetales</taxon>
        <taxon>Rickenellaceae</taxon>
        <taxon>Rickenella</taxon>
    </lineage>
</organism>
<dbReference type="EMBL" id="ML170173">
    <property type="protein sequence ID" value="TDL22799.1"/>
    <property type="molecule type" value="Genomic_DNA"/>
</dbReference>